<dbReference type="InterPro" id="IPR025558">
    <property type="entry name" value="DUF4283"/>
</dbReference>
<gene>
    <name evidence="5" type="primary">LOC104771984</name>
</gene>
<dbReference type="InterPro" id="IPR040256">
    <property type="entry name" value="At4g02000-like"/>
</dbReference>
<feature type="compositionally biased region" description="Polar residues" evidence="1">
    <location>
        <begin position="254"/>
        <end position="263"/>
    </location>
</feature>
<evidence type="ECO:0000313" key="5">
    <source>
        <dbReference type="RefSeq" id="XP_010494921.1"/>
    </source>
</evidence>
<feature type="compositionally biased region" description="Pro residues" evidence="1">
    <location>
        <begin position="268"/>
        <end position="280"/>
    </location>
</feature>
<feature type="domain" description="Zinc knuckle CX2CX4HX4C" evidence="3">
    <location>
        <begin position="173"/>
        <end position="219"/>
    </location>
</feature>
<dbReference type="GeneID" id="104771984"/>
<feature type="compositionally biased region" description="Basic and acidic residues" evidence="1">
    <location>
        <begin position="348"/>
        <end position="377"/>
    </location>
</feature>
<dbReference type="Proteomes" id="UP000694864">
    <property type="component" value="Chromosome 20"/>
</dbReference>
<feature type="region of interest" description="Disordered" evidence="1">
    <location>
        <begin position="246"/>
        <end position="280"/>
    </location>
</feature>
<feature type="domain" description="DUF4283" evidence="2">
    <location>
        <begin position="34"/>
        <end position="112"/>
    </location>
</feature>
<dbReference type="Pfam" id="PF14111">
    <property type="entry name" value="DUF4283"/>
    <property type="match status" value="1"/>
</dbReference>
<evidence type="ECO:0000313" key="4">
    <source>
        <dbReference type="Proteomes" id="UP000694864"/>
    </source>
</evidence>
<evidence type="ECO:0000259" key="3">
    <source>
        <dbReference type="Pfam" id="PF14392"/>
    </source>
</evidence>
<dbReference type="PANTHER" id="PTHR31286">
    <property type="entry name" value="GLYCINE-RICH CELL WALL STRUCTURAL PROTEIN 1.8-LIKE"/>
    <property type="match status" value="1"/>
</dbReference>
<organism evidence="4 5">
    <name type="scientific">Camelina sativa</name>
    <name type="common">False flax</name>
    <name type="synonym">Myagrum sativum</name>
    <dbReference type="NCBI Taxonomy" id="90675"/>
    <lineage>
        <taxon>Eukaryota</taxon>
        <taxon>Viridiplantae</taxon>
        <taxon>Streptophyta</taxon>
        <taxon>Embryophyta</taxon>
        <taxon>Tracheophyta</taxon>
        <taxon>Spermatophyta</taxon>
        <taxon>Magnoliopsida</taxon>
        <taxon>eudicotyledons</taxon>
        <taxon>Gunneridae</taxon>
        <taxon>Pentapetalae</taxon>
        <taxon>rosids</taxon>
        <taxon>malvids</taxon>
        <taxon>Brassicales</taxon>
        <taxon>Brassicaceae</taxon>
        <taxon>Camelineae</taxon>
        <taxon>Camelina</taxon>
    </lineage>
</organism>
<dbReference type="InterPro" id="IPR025836">
    <property type="entry name" value="Zn_knuckle_CX2CX4HX4C"/>
</dbReference>
<name>A0ABM0Y3M5_CAMSA</name>
<dbReference type="PANTHER" id="PTHR31286:SF162">
    <property type="entry name" value="DUF4283 DOMAIN-CONTAINING PROTEIN-RELATED"/>
    <property type="match status" value="1"/>
</dbReference>
<feature type="region of interest" description="Disordered" evidence="1">
    <location>
        <begin position="337"/>
        <end position="387"/>
    </location>
</feature>
<proteinExistence type="predicted"/>
<evidence type="ECO:0000256" key="1">
    <source>
        <dbReference type="SAM" id="MobiDB-lite"/>
    </source>
</evidence>
<keyword evidence="4" id="KW-1185">Reference proteome</keyword>
<dbReference type="RefSeq" id="XP_010494921.1">
    <property type="nucleotide sequence ID" value="XM_010496619.1"/>
</dbReference>
<dbReference type="Pfam" id="PF14392">
    <property type="entry name" value="zf-CCHC_4"/>
    <property type="match status" value="1"/>
</dbReference>
<reference evidence="5" key="2">
    <citation type="submission" date="2025-08" db="UniProtKB">
        <authorList>
            <consortium name="RefSeq"/>
        </authorList>
    </citation>
    <scope>IDENTIFICATION</scope>
    <source>
        <tissue evidence="5">Leaf</tissue>
    </source>
</reference>
<reference evidence="4" key="1">
    <citation type="journal article" date="2014" name="Nat. Commun.">
        <title>The emerging biofuel crop Camelina sativa retains a highly undifferentiated hexaploid genome structure.</title>
        <authorList>
            <person name="Kagale S."/>
            <person name="Koh C."/>
            <person name="Nixon J."/>
            <person name="Bollina V."/>
            <person name="Clarke W.E."/>
            <person name="Tuteja R."/>
            <person name="Spillane C."/>
            <person name="Robinson S.J."/>
            <person name="Links M.G."/>
            <person name="Clarke C."/>
            <person name="Higgins E.E."/>
            <person name="Huebert T."/>
            <person name="Sharpe A.G."/>
            <person name="Parkin I.A."/>
        </authorList>
    </citation>
    <scope>NUCLEOTIDE SEQUENCE [LARGE SCALE GENOMIC DNA]</scope>
    <source>
        <strain evidence="4">cv. DH55</strain>
    </source>
</reference>
<evidence type="ECO:0000259" key="2">
    <source>
        <dbReference type="Pfam" id="PF14111"/>
    </source>
</evidence>
<accession>A0ABM0Y3M5</accession>
<protein>
    <submittedName>
        <fullName evidence="5">Uncharacterized protein At4g02000-like</fullName>
    </submittedName>
</protein>
<sequence>MADEMWNEIQNLVLGRDDPEILIPHSAYAAAITRNRLSLIARPLNPSVQNFQTVISSLPRSWGLASQVHGRVLDGTFIQFLFQSEVDLISVQRREPWIFNNWFVAVQRWEDFPSLDFLTTIDLWVQIRGIPLPYVSDETVVLIAERLGEIVTVDFHEATTTQIACIRVRIRFGITDCLRFFRRIRFRSGETAMIRFQYERLRRICSNCYRMTHHRIQCPFLQRIPINRVNPAISERLDQNRVVQNDELNRDDINSQSHISDTSFPAPRSQPPRVETPPLNPEEIAAASPYFPEFKAENVQHFAVPIPKRVSSIRVQSSNCSNVTPFNDHESTAKEIKNAGIGQTSKFEVGESSKHPRSEIAKDKERKQKQKIQEYKDGGIQIPPKKR</sequence>